<dbReference type="AlphaFoldDB" id="A0A9N9BZM6"/>
<reference evidence="3" key="1">
    <citation type="submission" date="2021-06" db="EMBL/GenBank/DDBJ databases">
        <authorList>
            <person name="Kallberg Y."/>
            <person name="Tangrot J."/>
            <person name="Rosling A."/>
        </authorList>
    </citation>
    <scope>NUCLEOTIDE SEQUENCE</scope>
    <source>
        <strain evidence="3">CL551</strain>
    </source>
</reference>
<evidence type="ECO:0000256" key="1">
    <source>
        <dbReference type="SAM" id="MobiDB-lite"/>
    </source>
</evidence>
<evidence type="ECO:0000313" key="4">
    <source>
        <dbReference type="Proteomes" id="UP000789342"/>
    </source>
</evidence>
<dbReference type="GO" id="GO:0005737">
    <property type="term" value="C:cytoplasm"/>
    <property type="evidence" value="ECO:0007669"/>
    <property type="project" value="UniProtKB-ARBA"/>
</dbReference>
<dbReference type="PROSITE" id="PS50848">
    <property type="entry name" value="START"/>
    <property type="match status" value="2"/>
</dbReference>
<feature type="compositionally biased region" description="Polar residues" evidence="1">
    <location>
        <begin position="780"/>
        <end position="794"/>
    </location>
</feature>
<dbReference type="InterPro" id="IPR002913">
    <property type="entry name" value="START_lipid-bd_dom"/>
</dbReference>
<feature type="domain" description="START" evidence="2">
    <location>
        <begin position="82"/>
        <end position="250"/>
    </location>
</feature>
<feature type="region of interest" description="Disordered" evidence="1">
    <location>
        <begin position="745"/>
        <end position="794"/>
    </location>
</feature>
<evidence type="ECO:0000259" key="2">
    <source>
        <dbReference type="PROSITE" id="PS50848"/>
    </source>
</evidence>
<comment type="caution">
    <text evidence="3">The sequence shown here is derived from an EMBL/GenBank/DDBJ whole genome shotgun (WGS) entry which is preliminary data.</text>
</comment>
<dbReference type="InterPro" id="IPR023393">
    <property type="entry name" value="START-like_dom_sf"/>
</dbReference>
<dbReference type="Proteomes" id="UP000789342">
    <property type="component" value="Unassembled WGS sequence"/>
</dbReference>
<feature type="compositionally biased region" description="Pro residues" evidence="1">
    <location>
        <begin position="269"/>
        <end position="279"/>
    </location>
</feature>
<feature type="compositionally biased region" description="Polar residues" evidence="1">
    <location>
        <begin position="893"/>
        <end position="908"/>
    </location>
</feature>
<dbReference type="OrthoDB" id="196858at2759"/>
<dbReference type="PANTHER" id="PTHR19308:SF14">
    <property type="entry name" value="START DOMAIN-CONTAINING PROTEIN"/>
    <property type="match status" value="1"/>
</dbReference>
<gene>
    <name evidence="3" type="ORF">AMORRO_LOCUS7105</name>
</gene>
<dbReference type="PANTHER" id="PTHR19308">
    <property type="entry name" value="PHOSPHATIDYLCHOLINE TRANSFER PROTEIN"/>
    <property type="match status" value="1"/>
</dbReference>
<feature type="region of interest" description="Disordered" evidence="1">
    <location>
        <begin position="269"/>
        <end position="356"/>
    </location>
</feature>
<sequence length="1012" mass="114067">MSGRRQKSQYIPYEDSLEYEEDYIEEESLLVDGEETAVEYPVTRASTHVRNSSRPDDYKSTPSYHVKQAEKALKTLKEIIMKSGWEKILTHKSGVDVYFKPGTNQHDRIPIFMGEHIISGISPQSVFAVIGMRKLWDEWYEEGSLVENLNDTISSTYMVMRAFSGSKTRDLSLVEKVECTPSGTIFFVATSIDNPKVPRMDGRIRADLKINGWILEPILSSPPKTKITYILQVDINGWVPSLIAKKYLMRRPLVLHNIEIYLKKNGPPPMIISTTPPPSRRISKRTTSEVSNDNESTDTKHSKKKKVPRMSGLKEIEPTSLIMDEGTERIPFRNRKSSSNPSLTSKEAPVSSPFSTLRQSAIGSDNKYSAPRHTLPPLHLHRLFDSSTKQNSLRKITHRHTESANRAVAKIKFLTSNYDGWNLYTDNQGVKIFMRDVPDKSTPQVRGETIISDGFTPEDILSVIVSMDMRKLWDDRFDEGKVVERLGQGDDILARVCMKGTFPISGRDLATISKIEKDPETGTIWLASISVSDPLVPETKKHVRAELNVAGWRLQPVIDEFGKANSVEVIYIVDIDIKLESIPSSILKSISTQTPMCVAKVDEQIRKTGHPPYIKTTSGIVISEALDTKTYQYDLTIGSVNGDNVTEIKVSNVMYPSGFNIDVIPESSRVELSDTNVVRITLPTEIEIETLNVKITKYYSEDAQYTFNGEGVITHLQEVEKLEVESIVSIEDSVEHEEIVEPFLSSKKSTYDNNETPPTNEKRNSYANEKVLKEQDQSKNGKLSYDQSGITSPDTLKPIEEVQNAMTQHEISKSKSSKVEQDIENIDYSIPRPDQYAKKYVPAPLFEVNATKYIPEPIFTQSSETYTSDFVTVPSSTTEQTNNSTSAHDSHSTRPTPQQKASYRNSLQKKGASRGISSQQRSSRRISSRMLPEHLINQNQFYEVDNELKKDEHNSMSNRRVSFITIGDVSNKRISILLGKKEIGFSPQEAGLMFALMTLAYYVGKLSACGVY</sequence>
<feature type="compositionally biased region" description="Basic and acidic residues" evidence="1">
    <location>
        <begin position="760"/>
        <end position="779"/>
    </location>
</feature>
<dbReference type="SUPFAM" id="SSF55961">
    <property type="entry name" value="Bet v1-like"/>
    <property type="match status" value="2"/>
</dbReference>
<feature type="compositionally biased region" description="Low complexity" evidence="1">
    <location>
        <begin position="875"/>
        <end position="886"/>
    </location>
</feature>
<dbReference type="EMBL" id="CAJVPV010005134">
    <property type="protein sequence ID" value="CAG8585470.1"/>
    <property type="molecule type" value="Genomic_DNA"/>
</dbReference>
<feature type="region of interest" description="Disordered" evidence="1">
    <location>
        <begin position="874"/>
        <end position="930"/>
    </location>
</feature>
<dbReference type="GO" id="GO:0008289">
    <property type="term" value="F:lipid binding"/>
    <property type="evidence" value="ECO:0007669"/>
    <property type="project" value="InterPro"/>
</dbReference>
<accession>A0A9N9BZM6</accession>
<protein>
    <submittedName>
        <fullName evidence="3">7758_t:CDS:1</fullName>
    </submittedName>
</protein>
<organism evidence="3 4">
    <name type="scientific">Acaulospora morrowiae</name>
    <dbReference type="NCBI Taxonomy" id="94023"/>
    <lineage>
        <taxon>Eukaryota</taxon>
        <taxon>Fungi</taxon>
        <taxon>Fungi incertae sedis</taxon>
        <taxon>Mucoromycota</taxon>
        <taxon>Glomeromycotina</taxon>
        <taxon>Glomeromycetes</taxon>
        <taxon>Diversisporales</taxon>
        <taxon>Acaulosporaceae</taxon>
        <taxon>Acaulospora</taxon>
    </lineage>
</organism>
<name>A0A9N9BZM6_9GLOM</name>
<keyword evidence="4" id="KW-1185">Reference proteome</keyword>
<feature type="compositionally biased region" description="Polar residues" evidence="1">
    <location>
        <begin position="746"/>
        <end position="759"/>
    </location>
</feature>
<feature type="domain" description="START" evidence="2">
    <location>
        <begin position="411"/>
        <end position="589"/>
    </location>
</feature>
<dbReference type="CDD" id="cd00177">
    <property type="entry name" value="START"/>
    <property type="match status" value="2"/>
</dbReference>
<dbReference type="Pfam" id="PF01852">
    <property type="entry name" value="START"/>
    <property type="match status" value="2"/>
</dbReference>
<dbReference type="Gene3D" id="3.30.530.20">
    <property type="match status" value="2"/>
</dbReference>
<evidence type="ECO:0000313" key="3">
    <source>
        <dbReference type="EMBL" id="CAG8585470.1"/>
    </source>
</evidence>
<proteinExistence type="predicted"/>
<feature type="region of interest" description="Disordered" evidence="1">
    <location>
        <begin position="43"/>
        <end position="62"/>
    </location>
</feature>
<dbReference type="SMART" id="SM00234">
    <property type="entry name" value="START"/>
    <property type="match status" value="1"/>
</dbReference>
<dbReference type="InterPro" id="IPR051213">
    <property type="entry name" value="START_lipid_transfer"/>
</dbReference>